<organism evidence="2">
    <name type="scientific">Anguilla anguilla</name>
    <name type="common">European freshwater eel</name>
    <name type="synonym">Muraena anguilla</name>
    <dbReference type="NCBI Taxonomy" id="7936"/>
    <lineage>
        <taxon>Eukaryota</taxon>
        <taxon>Metazoa</taxon>
        <taxon>Chordata</taxon>
        <taxon>Craniata</taxon>
        <taxon>Vertebrata</taxon>
        <taxon>Euteleostomi</taxon>
        <taxon>Actinopterygii</taxon>
        <taxon>Neopterygii</taxon>
        <taxon>Teleostei</taxon>
        <taxon>Anguilliformes</taxon>
        <taxon>Anguillidae</taxon>
        <taxon>Anguilla</taxon>
    </lineage>
</organism>
<protein>
    <submittedName>
        <fullName evidence="2">Uncharacterized protein</fullName>
    </submittedName>
</protein>
<evidence type="ECO:0000313" key="2">
    <source>
        <dbReference type="EMBL" id="JAH40830.1"/>
    </source>
</evidence>
<proteinExistence type="predicted"/>
<feature type="compositionally biased region" description="Basic and acidic residues" evidence="1">
    <location>
        <begin position="1"/>
        <end position="11"/>
    </location>
</feature>
<name>A0A0E9SJJ7_ANGAN</name>
<dbReference type="AlphaFoldDB" id="A0A0E9SJJ7"/>
<sequence>MQTKCSKERETVQMAQFRRRSSFRRRALMS</sequence>
<feature type="compositionally biased region" description="Basic residues" evidence="1">
    <location>
        <begin position="17"/>
        <end position="30"/>
    </location>
</feature>
<reference evidence="2" key="1">
    <citation type="submission" date="2014-11" db="EMBL/GenBank/DDBJ databases">
        <authorList>
            <person name="Amaro Gonzalez C."/>
        </authorList>
    </citation>
    <scope>NUCLEOTIDE SEQUENCE</scope>
</reference>
<feature type="region of interest" description="Disordered" evidence="1">
    <location>
        <begin position="1"/>
        <end position="30"/>
    </location>
</feature>
<accession>A0A0E9SJJ7</accession>
<dbReference type="EMBL" id="GBXM01067747">
    <property type="protein sequence ID" value="JAH40830.1"/>
    <property type="molecule type" value="Transcribed_RNA"/>
</dbReference>
<reference evidence="2" key="2">
    <citation type="journal article" date="2015" name="Fish Shellfish Immunol.">
        <title>Early steps in the European eel (Anguilla anguilla)-Vibrio vulnificus interaction in the gills: Role of the RtxA13 toxin.</title>
        <authorList>
            <person name="Callol A."/>
            <person name="Pajuelo D."/>
            <person name="Ebbesson L."/>
            <person name="Teles M."/>
            <person name="MacKenzie S."/>
            <person name="Amaro C."/>
        </authorList>
    </citation>
    <scope>NUCLEOTIDE SEQUENCE</scope>
</reference>
<evidence type="ECO:0000256" key="1">
    <source>
        <dbReference type="SAM" id="MobiDB-lite"/>
    </source>
</evidence>